<keyword evidence="1" id="KW-0456">Lyase</keyword>
<gene>
    <name evidence="1" type="ORF">SAMN04488239_10350</name>
</gene>
<sequence length="257" mass="26706">MSQISLAESFAALHRPGAPLILYNAWDAGSARAIAKAGARAIATGSWSLAAAQGYADGQQIPLEFALQILARITASVDMPVTFDFEAGFAERRVNLATNTERVIAAGAVGVNFEDRHMGGAGLLPIGEQAERIGTLRHAAEATGVPLFINARTDVFSQGSKPADHPALMKEALARARAYAEAGANGLFVPGLVTAELIGALCEETILPVNIMQTGSAPDNATLARLSVARISHGPAPWITAMNRVTDAAQAALTIGN</sequence>
<dbReference type="STRING" id="639004.SAMN04488239_10350"/>
<dbReference type="InterPro" id="IPR015813">
    <property type="entry name" value="Pyrv/PenolPyrv_kinase-like_dom"/>
</dbReference>
<accession>A0A1G6N8D7</accession>
<keyword evidence="2" id="KW-1185">Reference proteome</keyword>
<evidence type="ECO:0000313" key="1">
    <source>
        <dbReference type="EMBL" id="SDC63405.1"/>
    </source>
</evidence>
<dbReference type="InterPro" id="IPR040442">
    <property type="entry name" value="Pyrv_kinase-like_dom_sf"/>
</dbReference>
<dbReference type="RefSeq" id="WP_093028312.1">
    <property type="nucleotide sequence ID" value="NZ_FMZV01000003.1"/>
</dbReference>
<dbReference type="Gene3D" id="3.20.20.60">
    <property type="entry name" value="Phosphoenolpyruvate-binding domains"/>
    <property type="match status" value="1"/>
</dbReference>
<dbReference type="PANTHER" id="PTHR42905:SF16">
    <property type="entry name" value="CARBOXYPHOSPHONOENOLPYRUVATE PHOSPHONOMUTASE-LIKE PROTEIN (AFU_ORTHOLOGUE AFUA_5G07230)"/>
    <property type="match status" value="1"/>
</dbReference>
<dbReference type="EMBL" id="FMZV01000003">
    <property type="protein sequence ID" value="SDC63405.1"/>
    <property type="molecule type" value="Genomic_DNA"/>
</dbReference>
<dbReference type="SUPFAM" id="SSF51621">
    <property type="entry name" value="Phosphoenolpyruvate/pyruvate domain"/>
    <property type="match status" value="1"/>
</dbReference>
<name>A0A1G6N8D7_9RHOB</name>
<dbReference type="AlphaFoldDB" id="A0A1G6N8D7"/>
<dbReference type="CDD" id="cd00377">
    <property type="entry name" value="ICL_PEPM"/>
    <property type="match status" value="1"/>
</dbReference>
<reference evidence="2" key="1">
    <citation type="submission" date="2016-10" db="EMBL/GenBank/DDBJ databases">
        <authorList>
            <person name="Varghese N."/>
            <person name="Submissions S."/>
        </authorList>
    </citation>
    <scope>NUCLEOTIDE SEQUENCE [LARGE SCALE GENOMIC DNA]</scope>
    <source>
        <strain evidence="2">CGMCC 1.9108</strain>
    </source>
</reference>
<dbReference type="PANTHER" id="PTHR42905">
    <property type="entry name" value="PHOSPHOENOLPYRUVATE CARBOXYLASE"/>
    <property type="match status" value="1"/>
</dbReference>
<dbReference type="OrthoDB" id="9785398at2"/>
<evidence type="ECO:0000313" key="2">
    <source>
        <dbReference type="Proteomes" id="UP000199628"/>
    </source>
</evidence>
<dbReference type="Pfam" id="PF13714">
    <property type="entry name" value="PEP_mutase"/>
    <property type="match status" value="1"/>
</dbReference>
<proteinExistence type="predicted"/>
<protein>
    <submittedName>
        <fullName evidence="1">2-Methylisocitrate lyase, PEP mutase family</fullName>
    </submittedName>
</protein>
<dbReference type="Proteomes" id="UP000199628">
    <property type="component" value="Unassembled WGS sequence"/>
</dbReference>
<organism evidence="1 2">
    <name type="scientific">Ruegeria marina</name>
    <dbReference type="NCBI Taxonomy" id="639004"/>
    <lineage>
        <taxon>Bacteria</taxon>
        <taxon>Pseudomonadati</taxon>
        <taxon>Pseudomonadota</taxon>
        <taxon>Alphaproteobacteria</taxon>
        <taxon>Rhodobacterales</taxon>
        <taxon>Roseobacteraceae</taxon>
        <taxon>Ruegeria</taxon>
    </lineage>
</organism>
<dbReference type="GO" id="GO:0016829">
    <property type="term" value="F:lyase activity"/>
    <property type="evidence" value="ECO:0007669"/>
    <property type="project" value="UniProtKB-KW"/>
</dbReference>
<dbReference type="InterPro" id="IPR039556">
    <property type="entry name" value="ICL/PEPM"/>
</dbReference>